<dbReference type="SUPFAM" id="SSF48452">
    <property type="entry name" value="TPR-like"/>
    <property type="match status" value="2"/>
</dbReference>
<reference evidence="3" key="1">
    <citation type="submission" date="2018-05" db="EMBL/GenBank/DDBJ databases">
        <authorList>
            <person name="Lanie J.A."/>
            <person name="Ng W.-L."/>
            <person name="Kazmierczak K.M."/>
            <person name="Andrzejewski T.M."/>
            <person name="Davidsen T.M."/>
            <person name="Wayne K.J."/>
            <person name="Tettelin H."/>
            <person name="Glass J.I."/>
            <person name="Rusch D."/>
            <person name="Podicherti R."/>
            <person name="Tsui H.-C.T."/>
            <person name="Winkler M.E."/>
        </authorList>
    </citation>
    <scope>NUCLEOTIDE SEQUENCE</scope>
</reference>
<evidence type="ECO:0000259" key="2">
    <source>
        <dbReference type="Pfam" id="PF17128"/>
    </source>
</evidence>
<dbReference type="PANTHER" id="PTHR12558:SF13">
    <property type="entry name" value="CELL DIVISION CYCLE PROTEIN 27 HOMOLOG"/>
    <property type="match status" value="1"/>
</dbReference>
<feature type="compositionally biased region" description="Pro residues" evidence="1">
    <location>
        <begin position="496"/>
        <end position="505"/>
    </location>
</feature>
<evidence type="ECO:0000256" key="1">
    <source>
        <dbReference type="SAM" id="MobiDB-lite"/>
    </source>
</evidence>
<dbReference type="InterPro" id="IPR011990">
    <property type="entry name" value="TPR-like_helical_dom_sf"/>
</dbReference>
<dbReference type="Gene3D" id="1.25.40.10">
    <property type="entry name" value="Tetratricopeptide repeat domain"/>
    <property type="match status" value="5"/>
</dbReference>
<name>A0A381P0W6_9ZZZZ</name>
<dbReference type="SUPFAM" id="SSF81901">
    <property type="entry name" value="HCP-like"/>
    <property type="match status" value="1"/>
</dbReference>
<dbReference type="Pfam" id="PF17128">
    <property type="entry name" value="DUF5107"/>
    <property type="match status" value="1"/>
</dbReference>
<dbReference type="AlphaFoldDB" id="A0A381P0W6"/>
<proteinExistence type="predicted"/>
<accession>A0A381P0W6</accession>
<dbReference type="EMBL" id="UINC01000752">
    <property type="protein sequence ID" value="SUZ60566.1"/>
    <property type="molecule type" value="Genomic_DNA"/>
</dbReference>
<organism evidence="3">
    <name type="scientific">marine metagenome</name>
    <dbReference type="NCBI Taxonomy" id="408172"/>
    <lineage>
        <taxon>unclassified sequences</taxon>
        <taxon>metagenomes</taxon>
        <taxon>ecological metagenomes</taxon>
    </lineage>
</organism>
<feature type="domain" description="DUF5107" evidence="2">
    <location>
        <begin position="90"/>
        <end position="393"/>
    </location>
</feature>
<feature type="non-terminal residue" evidence="3">
    <location>
        <position position="1"/>
    </location>
</feature>
<dbReference type="InterPro" id="IPR019734">
    <property type="entry name" value="TPR_rpt"/>
</dbReference>
<sequence>VYKPDNRITSSELSRLRYPRLLLAGVLVMSWLGFTEEALKAASVQETSLAESGVVQVWEEQLTLPTYRVDPPDTNPMFFRNEVYQGAKKKIYPYPFQDKVTRIREDKTYRALHLENDYLSLVVLPELGGRLFTATDKTNGYDFFYRQNVIKPALIGMLGAWISGGIEWCVFHHHRNTTFMPVDYALEDNPDGSKTVWIGETERRHRMRWIIGLTLYPDRSYIETTVKFFNRTSQAHSILYWANVAVHADDDYEVLFPPSVQMATYHSKNDFIHWPIGLSAYQGIDYEGVDLSRWPNHPEPISFFAWNLAEDFSGGYDHGENAGVVHVGDHHVMAGTKLWEWGPGDRGRLWDRMLTDEDGPYAELMVGGFSDNQPDYSWIKSREVKSVTHYWYPVRGIEGFTQANLQAAVNLKVTDDVAWFGFNSTAYHSEARVVLVSGDKVLLDQELSIGPGDPFTASIELPADTTVTDVTVTLFDAAGLALISDSPRGPVSTPELPTPAEPPRSPEQIVTVDELYLTGLRLQQMHSPRVPPEPYYEEALRRDPGDVRVNTIVGANLNKRGLFKDAERYLRTALERLTAGYVRAGDTEAEYQLGLTLRGQRRFNEAYEQFYRASWDAAFHSAAFYQLAELSMRDGAWKRALNEINQSLSTNSHDTKSLGLKTAILRKLNRLDEATATALRTLAIDPMDVLALNEHFLILRAVGVDVSILDERLSSTLRNDAETYLELASDYGNTALWEEAINVLERLVAAEVPFASTYPLVHYYLGYFYEQSGDGEKARVAYTRAATMPTDYGFPFRLESIDVLEQALLFQNDDDRAHYYLGNLLYEIQPDRAIIHWEQSRSLFKDFSTVHRNLGWAYYQMRGDVNAAIESYEHAIALDRDDDTRLYVELDELYEAANTPIIKRLDMVSKNLEILKQRSDSLLRALIVQVLAGEYGMAIEVLETNQFFVAEGGGRVHSVFVDAHLLRGLVRLTNSQFKEALEDFNRASEYPENLSVARPSNDRRAPQVAYFTGLAHQALGANDEAAKYFRRATDQSGTSRWLDTQIYQSLALQQLGEVDQARQALEAITATVEVRLVRAEEDLDFFAKFGTRLSESALRARDLSVLGFAQSALGLSEVAAVSLGSAVDLDTSQLWARHYLSTLP</sequence>
<gene>
    <name evidence="3" type="ORF">METZ01_LOCUS13420</name>
</gene>
<evidence type="ECO:0000313" key="3">
    <source>
        <dbReference type="EMBL" id="SUZ60566.1"/>
    </source>
</evidence>
<protein>
    <recommendedName>
        <fullName evidence="2">DUF5107 domain-containing protein</fullName>
    </recommendedName>
</protein>
<feature type="region of interest" description="Disordered" evidence="1">
    <location>
        <begin position="486"/>
        <end position="506"/>
    </location>
</feature>
<dbReference type="Pfam" id="PF13176">
    <property type="entry name" value="TPR_7"/>
    <property type="match status" value="1"/>
</dbReference>
<dbReference type="InterPro" id="IPR033396">
    <property type="entry name" value="DUF5107"/>
</dbReference>
<dbReference type="SMART" id="SM00028">
    <property type="entry name" value="TPR"/>
    <property type="match status" value="8"/>
</dbReference>
<dbReference type="PANTHER" id="PTHR12558">
    <property type="entry name" value="CELL DIVISION CYCLE 16,23,27"/>
    <property type="match status" value="1"/>
</dbReference>
<dbReference type="Pfam" id="PF13432">
    <property type="entry name" value="TPR_16"/>
    <property type="match status" value="2"/>
</dbReference>